<dbReference type="InterPro" id="IPR021457">
    <property type="entry name" value="DUF3108"/>
</dbReference>
<feature type="chain" id="PRO_5003381086" description="DUF3108 domain-containing protein" evidence="1">
    <location>
        <begin position="24"/>
        <end position="272"/>
    </location>
</feature>
<gene>
    <name evidence="2" type="ORF">HMPREF9136_1267</name>
</gene>
<dbReference type="OrthoDB" id="9808473at2"/>
<keyword evidence="1" id="KW-0732">Signal</keyword>
<protein>
    <recommendedName>
        <fullName evidence="4">DUF3108 domain-containing protein</fullName>
    </recommendedName>
</protein>
<dbReference type="EMBL" id="AFPW01000018">
    <property type="protein sequence ID" value="EGQ15099.1"/>
    <property type="molecule type" value="Genomic_DNA"/>
</dbReference>
<comment type="caution">
    <text evidence="2">The sequence shown here is derived from an EMBL/GenBank/DDBJ whole genome shotgun (WGS) entry which is preliminary data.</text>
</comment>
<name>F9D339_PREDD</name>
<evidence type="ECO:0000256" key="1">
    <source>
        <dbReference type="SAM" id="SignalP"/>
    </source>
</evidence>
<dbReference type="RefSeq" id="WP_005845338.1">
    <property type="nucleotide sequence ID" value="NC_019960.1"/>
</dbReference>
<organism evidence="2 3">
    <name type="scientific">Prevotella dentalis (strain ATCC 49559 / DSM 3688 / JCM 13448 / NCTC 12043 / ES 2772)</name>
    <name type="common">Mitsuokella dentalis</name>
    <dbReference type="NCBI Taxonomy" id="908937"/>
    <lineage>
        <taxon>Bacteria</taxon>
        <taxon>Pseudomonadati</taxon>
        <taxon>Bacteroidota</taxon>
        <taxon>Bacteroidia</taxon>
        <taxon>Bacteroidales</taxon>
        <taxon>Prevotellaceae</taxon>
        <taxon>Prevotella</taxon>
    </lineage>
</organism>
<proteinExistence type="predicted"/>
<evidence type="ECO:0000313" key="3">
    <source>
        <dbReference type="Proteomes" id="UP000007820"/>
    </source>
</evidence>
<dbReference type="Proteomes" id="UP000007820">
    <property type="component" value="Unassembled WGS sequence"/>
</dbReference>
<feature type="signal peptide" evidence="1">
    <location>
        <begin position="1"/>
        <end position="23"/>
    </location>
</feature>
<evidence type="ECO:0008006" key="4">
    <source>
        <dbReference type="Google" id="ProtNLM"/>
    </source>
</evidence>
<evidence type="ECO:0000313" key="2">
    <source>
        <dbReference type="EMBL" id="EGQ15099.1"/>
    </source>
</evidence>
<dbReference type="AlphaFoldDB" id="F9D339"/>
<dbReference type="eggNOG" id="COG3170">
    <property type="taxonomic scope" value="Bacteria"/>
</dbReference>
<sequence length="272" mass="31091">MMNPLKHILSASLLLLLPVVASAQCTFRNTAFKSGEFLSYNLYYNWKFVWVKAGTASFSTVQSVYNGKKAYRGSLITRGSDKVDQMFVLRDTLLCYNTLDLTPLYFRKGAHEGSRYTVDEVFYTYPNGKCSIRQHRQHNDDSHTWNKHTYDDCVYDMMSIFLRARSFNPTGWKSGHDVDFPISDGDGTQPARLRYEGKTNIKADNGHTYRCLKLAYMESKDGGEYKKIVDFYVTDDANHVPVRLDMHLKFGAAKAFLSNMKGVKEAITSLVK</sequence>
<dbReference type="STRING" id="908937.Prede_1396"/>
<accession>F9D339</accession>
<reference evidence="2 3" key="1">
    <citation type="submission" date="2011-04" db="EMBL/GenBank/DDBJ databases">
        <authorList>
            <person name="Muzny D."/>
            <person name="Qin X."/>
            <person name="Deng J."/>
            <person name="Jiang H."/>
            <person name="Liu Y."/>
            <person name="Qu J."/>
            <person name="Song X.-Z."/>
            <person name="Zhang L."/>
            <person name="Thornton R."/>
            <person name="Coyle M."/>
            <person name="Francisco L."/>
            <person name="Jackson L."/>
            <person name="Javaid M."/>
            <person name="Korchina V."/>
            <person name="Kovar C."/>
            <person name="Mata R."/>
            <person name="Mathew T."/>
            <person name="Ngo R."/>
            <person name="Nguyen L."/>
            <person name="Nguyen N."/>
            <person name="Okwuonu G."/>
            <person name="Ongeri F."/>
            <person name="Pham C."/>
            <person name="Simmons D."/>
            <person name="Wilczek-Boney K."/>
            <person name="Hale W."/>
            <person name="Jakkamsetti A."/>
            <person name="Pham P."/>
            <person name="Ruth R."/>
            <person name="San Lucas F."/>
            <person name="Warren J."/>
            <person name="Zhang J."/>
            <person name="Zhao Z."/>
            <person name="Zhou C."/>
            <person name="Zhu D."/>
            <person name="Lee S."/>
            <person name="Bess C."/>
            <person name="Blankenburg K."/>
            <person name="Forbes L."/>
            <person name="Fu Q."/>
            <person name="Gubbala S."/>
            <person name="Hirani K."/>
            <person name="Jayaseelan J.C."/>
            <person name="Lara F."/>
            <person name="Munidasa M."/>
            <person name="Palculict T."/>
            <person name="Patil S."/>
            <person name="Pu L.-L."/>
            <person name="Saada N."/>
            <person name="Tang L."/>
            <person name="Weissenberger G."/>
            <person name="Zhu Y."/>
            <person name="Hemphill L."/>
            <person name="Shang Y."/>
            <person name="Youmans B."/>
            <person name="Ayvaz T."/>
            <person name="Ross M."/>
            <person name="Santibanez J."/>
            <person name="Aqrawi P."/>
            <person name="Gross S."/>
            <person name="Joshi V."/>
            <person name="Fowler G."/>
            <person name="Nazareth L."/>
            <person name="Reid J."/>
            <person name="Worley K."/>
            <person name="Petrosino J."/>
            <person name="Highlander S."/>
            <person name="Gibbs R."/>
        </authorList>
    </citation>
    <scope>NUCLEOTIDE SEQUENCE [LARGE SCALE GENOMIC DNA]</scope>
    <source>
        <strain evidence="2 3">DSM 3688</strain>
    </source>
</reference>
<dbReference type="Pfam" id="PF11306">
    <property type="entry name" value="DUF3108"/>
    <property type="match status" value="1"/>
</dbReference>